<feature type="transmembrane region" description="Helical" evidence="1">
    <location>
        <begin position="31"/>
        <end position="61"/>
    </location>
</feature>
<dbReference type="Proteomes" id="UP000199206">
    <property type="component" value="Unassembled WGS sequence"/>
</dbReference>
<dbReference type="EMBL" id="FOCF01000011">
    <property type="protein sequence ID" value="SEN74243.1"/>
    <property type="molecule type" value="Genomic_DNA"/>
</dbReference>
<name>A0A1H8J043_9SPHN</name>
<keyword evidence="1" id="KW-0472">Membrane</keyword>
<evidence type="ECO:0000256" key="1">
    <source>
        <dbReference type="SAM" id="Phobius"/>
    </source>
</evidence>
<keyword evidence="3" id="KW-1185">Reference proteome</keyword>
<reference evidence="3" key="1">
    <citation type="submission" date="2016-10" db="EMBL/GenBank/DDBJ databases">
        <authorList>
            <person name="Varghese N."/>
            <person name="Submissions S."/>
        </authorList>
    </citation>
    <scope>NUCLEOTIDE SEQUENCE [LARGE SCALE GENOMIC DNA]</scope>
    <source>
        <strain evidence="3">S6-262</strain>
    </source>
</reference>
<protein>
    <submittedName>
        <fullName evidence="2">Uncharacterized protein</fullName>
    </submittedName>
</protein>
<organism evidence="2 3">
    <name type="scientific">Sphingomonas gellani</name>
    <dbReference type="NCBI Taxonomy" id="1166340"/>
    <lineage>
        <taxon>Bacteria</taxon>
        <taxon>Pseudomonadati</taxon>
        <taxon>Pseudomonadota</taxon>
        <taxon>Alphaproteobacteria</taxon>
        <taxon>Sphingomonadales</taxon>
        <taxon>Sphingomonadaceae</taxon>
        <taxon>Sphingomonas</taxon>
    </lineage>
</organism>
<evidence type="ECO:0000313" key="2">
    <source>
        <dbReference type="EMBL" id="SEN74243.1"/>
    </source>
</evidence>
<proteinExistence type="predicted"/>
<evidence type="ECO:0000313" key="3">
    <source>
        <dbReference type="Proteomes" id="UP000199206"/>
    </source>
</evidence>
<dbReference type="AlphaFoldDB" id="A0A1H8J043"/>
<keyword evidence="1" id="KW-1133">Transmembrane helix</keyword>
<dbReference type="STRING" id="1166340.SAMN05192583_3466"/>
<accession>A0A1H8J043</accession>
<sequence>MPSGRVTTSRAMPAGPAAVSAGSAGAVAKSVAAWAAIGLALGVVVPWPVLGAALGGGFGYLRAKKQA</sequence>
<keyword evidence="1" id="KW-0812">Transmembrane</keyword>
<gene>
    <name evidence="2" type="ORF">SAMN05192583_3466</name>
</gene>